<proteinExistence type="predicted"/>
<evidence type="ECO:0000313" key="1">
    <source>
        <dbReference type="EMBL" id="KJV63644.1"/>
    </source>
</evidence>
<organism evidence="1 2">
    <name type="scientific">Anaplasma phagocytophilum str. ApMUC09</name>
    <dbReference type="NCBI Taxonomy" id="1359152"/>
    <lineage>
        <taxon>Bacteria</taxon>
        <taxon>Pseudomonadati</taxon>
        <taxon>Pseudomonadota</taxon>
        <taxon>Alphaproteobacteria</taxon>
        <taxon>Rickettsiales</taxon>
        <taxon>Anaplasmataceae</taxon>
        <taxon>Anaplasma</taxon>
        <taxon>phagocytophilum group</taxon>
    </lineage>
</organism>
<reference evidence="1 2" key="1">
    <citation type="submission" date="2015-02" db="EMBL/GenBank/DDBJ databases">
        <title>Genome Sequencing of Rickettsiales.</title>
        <authorList>
            <person name="Daugherty S.C."/>
            <person name="Su Q."/>
            <person name="Abolude K."/>
            <person name="Beier-Sexton M."/>
            <person name="Carlyon J.A."/>
            <person name="Carter R."/>
            <person name="Day N.P."/>
            <person name="Dumler S.J."/>
            <person name="Dyachenko V."/>
            <person name="Godinez A."/>
            <person name="Kurtti T.J."/>
            <person name="Lichay M."/>
            <person name="Mullins K.E."/>
            <person name="Ott S."/>
            <person name="Pappas-Brown V."/>
            <person name="Paris D.H."/>
            <person name="Patel P."/>
            <person name="Richards A.L."/>
            <person name="Sadzewicz L."/>
            <person name="Sears K."/>
            <person name="Seidman D."/>
            <person name="Sengamalay N."/>
            <person name="Stenos J."/>
            <person name="Tallon L.J."/>
            <person name="Vincent G."/>
            <person name="Fraser C.M."/>
            <person name="Munderloh U."/>
            <person name="Dunning-Hotopp J.C."/>
        </authorList>
    </citation>
    <scope>NUCLEOTIDE SEQUENCE [LARGE SCALE GENOMIC DNA]</scope>
    <source>
        <strain evidence="1 2">ApMUC09</strain>
    </source>
</reference>
<comment type="caution">
    <text evidence="1">The sequence shown here is derived from an EMBL/GenBank/DDBJ whole genome shotgun (WGS) entry which is preliminary data.</text>
</comment>
<evidence type="ECO:0000313" key="2">
    <source>
        <dbReference type="Proteomes" id="UP000033441"/>
    </source>
</evidence>
<protein>
    <submittedName>
        <fullName evidence="1">Uncharacterized protein</fullName>
    </submittedName>
</protein>
<dbReference type="Proteomes" id="UP000033441">
    <property type="component" value="Unassembled WGS sequence"/>
</dbReference>
<accession>A0A0F3N9R7</accession>
<dbReference type="EMBL" id="LANV01000001">
    <property type="protein sequence ID" value="KJV63644.1"/>
    <property type="molecule type" value="Genomic_DNA"/>
</dbReference>
<name>A0A0F3N9R7_ANAPH</name>
<gene>
    <name evidence="1" type="ORF">APHMUC_0500</name>
</gene>
<dbReference type="AlphaFoldDB" id="A0A0F3N9R7"/>
<sequence length="42" mass="4766">MVFSRLALHNETSILFSTFASYKLLLEMLSLLYSIEGVQVLS</sequence>